<gene>
    <name evidence="2" type="ORF">GcM3_029017</name>
</gene>
<evidence type="ECO:0000313" key="3">
    <source>
        <dbReference type="Proteomes" id="UP000283383"/>
    </source>
</evidence>
<evidence type="ECO:0000256" key="1">
    <source>
        <dbReference type="SAM" id="MobiDB-lite"/>
    </source>
</evidence>
<dbReference type="EMBL" id="MCBQ01002973">
    <property type="protein sequence ID" value="RKF81949.1"/>
    <property type="molecule type" value="Genomic_DNA"/>
</dbReference>
<dbReference type="Proteomes" id="UP000283383">
    <property type="component" value="Unassembled WGS sequence"/>
</dbReference>
<feature type="non-terminal residue" evidence="2">
    <location>
        <position position="32"/>
    </location>
</feature>
<evidence type="ECO:0000313" key="2">
    <source>
        <dbReference type="EMBL" id="RKF81949.1"/>
    </source>
</evidence>
<comment type="caution">
    <text evidence="2">The sequence shown here is derived from an EMBL/GenBank/DDBJ whole genome shotgun (WGS) entry which is preliminary data.</text>
</comment>
<organism evidence="2 3">
    <name type="scientific">Golovinomyces cichoracearum</name>
    <dbReference type="NCBI Taxonomy" id="62708"/>
    <lineage>
        <taxon>Eukaryota</taxon>
        <taxon>Fungi</taxon>
        <taxon>Dikarya</taxon>
        <taxon>Ascomycota</taxon>
        <taxon>Pezizomycotina</taxon>
        <taxon>Leotiomycetes</taxon>
        <taxon>Erysiphales</taxon>
        <taxon>Erysiphaceae</taxon>
        <taxon>Golovinomyces</taxon>
    </lineage>
</organism>
<name>A0A420J556_9PEZI</name>
<keyword evidence="3" id="KW-1185">Reference proteome</keyword>
<accession>A0A420J556</accession>
<protein>
    <submittedName>
        <fullName evidence="2">Uncharacterized protein</fullName>
    </submittedName>
</protein>
<dbReference type="AlphaFoldDB" id="A0A420J556"/>
<proteinExistence type="predicted"/>
<sequence length="32" mass="3582">MRFGSPEDNQPFLEYSSDGAEILVTFDQEGSD</sequence>
<reference evidence="2 3" key="1">
    <citation type="journal article" date="2018" name="BMC Genomics">
        <title>Comparative genome analyses reveal sequence features reflecting distinct modes of host-adaptation between dicot and monocot powdery mildew.</title>
        <authorList>
            <person name="Wu Y."/>
            <person name="Ma X."/>
            <person name="Pan Z."/>
            <person name="Kale S.D."/>
            <person name="Song Y."/>
            <person name="King H."/>
            <person name="Zhang Q."/>
            <person name="Presley C."/>
            <person name="Deng X."/>
            <person name="Wei C.I."/>
            <person name="Xiao S."/>
        </authorList>
    </citation>
    <scope>NUCLEOTIDE SEQUENCE [LARGE SCALE GENOMIC DNA]</scope>
    <source>
        <strain evidence="2">UMSG3</strain>
    </source>
</reference>
<feature type="region of interest" description="Disordered" evidence="1">
    <location>
        <begin position="1"/>
        <end position="20"/>
    </location>
</feature>